<proteinExistence type="predicted"/>
<evidence type="ECO:0000313" key="3">
    <source>
        <dbReference type="Proteomes" id="UP000660265"/>
    </source>
</evidence>
<dbReference type="RefSeq" id="WP_229701206.1">
    <property type="nucleotide sequence ID" value="NZ_BMMV01000023.1"/>
</dbReference>
<dbReference type="Proteomes" id="UP000660265">
    <property type="component" value="Unassembled WGS sequence"/>
</dbReference>
<evidence type="ECO:0000256" key="1">
    <source>
        <dbReference type="SAM" id="Phobius"/>
    </source>
</evidence>
<keyword evidence="3" id="KW-1185">Reference proteome</keyword>
<feature type="transmembrane region" description="Helical" evidence="1">
    <location>
        <begin position="34"/>
        <end position="57"/>
    </location>
</feature>
<comment type="caution">
    <text evidence="2">The sequence shown here is derived from an EMBL/GenBank/DDBJ whole genome shotgun (WGS) entry which is preliminary data.</text>
</comment>
<name>A0ABQ2ES00_9ACTN</name>
<feature type="transmembrane region" description="Helical" evidence="1">
    <location>
        <begin position="312"/>
        <end position="337"/>
    </location>
</feature>
<keyword evidence="1" id="KW-0812">Transmembrane</keyword>
<feature type="transmembrane region" description="Helical" evidence="1">
    <location>
        <begin position="147"/>
        <end position="168"/>
    </location>
</feature>
<keyword evidence="1" id="KW-1133">Transmembrane helix</keyword>
<feature type="transmembrane region" description="Helical" evidence="1">
    <location>
        <begin position="188"/>
        <end position="210"/>
    </location>
</feature>
<keyword evidence="1" id="KW-0472">Membrane</keyword>
<gene>
    <name evidence="2" type="ORF">GCM10011583_58730</name>
</gene>
<dbReference type="EMBL" id="BMMV01000023">
    <property type="protein sequence ID" value="GGK19132.1"/>
    <property type="molecule type" value="Genomic_DNA"/>
</dbReference>
<reference evidence="3" key="1">
    <citation type="journal article" date="2019" name="Int. J. Syst. Evol. Microbiol.">
        <title>The Global Catalogue of Microorganisms (GCM) 10K type strain sequencing project: providing services to taxonomists for standard genome sequencing and annotation.</title>
        <authorList>
            <consortium name="The Broad Institute Genomics Platform"/>
            <consortium name="The Broad Institute Genome Sequencing Center for Infectious Disease"/>
            <person name="Wu L."/>
            <person name="Ma J."/>
        </authorList>
    </citation>
    <scope>NUCLEOTIDE SEQUENCE [LARGE SCALE GENOMIC DNA]</scope>
    <source>
        <strain evidence="3">CGMCC 4.7275</strain>
    </source>
</reference>
<feature type="transmembrane region" description="Helical" evidence="1">
    <location>
        <begin position="99"/>
        <end position="121"/>
    </location>
</feature>
<protein>
    <submittedName>
        <fullName evidence="2">Transporter</fullName>
    </submittedName>
</protein>
<feature type="transmembrane region" description="Helical" evidence="1">
    <location>
        <begin position="217"/>
        <end position="235"/>
    </location>
</feature>
<sequence length="342" mass="36142">MSTLLEERPPAPKTTAARPGLRGPLRVSVRQHRVALLIGAGALLAGVLVLVALRIWAGSVADDFAATGCTLSGPDRRECFPTSRAFSDDMLFFDQVVTYGSYALQFLPAVIGAFVAGPMVARELESGTYKLAWTQSVGPARWLASKLLPPAAAVLLLVPVLTAVRAWATSSVPDSSPYPPTPWYEPTTFVSLGTAPAAYALLGIAAGALVGLLVARTVPAMSVAVLALGGVFLAMNQVRDRLWPTATATESLGGYPSIGGSWWWVDDGLVTTDGDHVSGMDCVDALQEEPRCLADLGAMGRYVDHHPGSHFWPIQLVETGIVLALTAACVLAAFTVLRRRHG</sequence>
<evidence type="ECO:0000313" key="2">
    <source>
        <dbReference type="EMBL" id="GGK19132.1"/>
    </source>
</evidence>
<organism evidence="2 3">
    <name type="scientific">Streptomyces camponoticapitis</name>
    <dbReference type="NCBI Taxonomy" id="1616125"/>
    <lineage>
        <taxon>Bacteria</taxon>
        <taxon>Bacillati</taxon>
        <taxon>Actinomycetota</taxon>
        <taxon>Actinomycetes</taxon>
        <taxon>Kitasatosporales</taxon>
        <taxon>Streptomycetaceae</taxon>
        <taxon>Streptomyces</taxon>
    </lineage>
</organism>
<accession>A0ABQ2ES00</accession>